<evidence type="ECO:0000256" key="1">
    <source>
        <dbReference type="ARBA" id="ARBA00022737"/>
    </source>
</evidence>
<evidence type="ECO:0000313" key="4">
    <source>
        <dbReference type="EMBL" id="CAF3775508.1"/>
    </source>
</evidence>
<keyword evidence="1" id="KW-0677">Repeat</keyword>
<evidence type="ECO:0000313" key="5">
    <source>
        <dbReference type="Proteomes" id="UP000677228"/>
    </source>
</evidence>
<protein>
    <submittedName>
        <fullName evidence="3">Uncharacterized protein</fullName>
    </submittedName>
</protein>
<organism evidence="3 5">
    <name type="scientific">Didymodactylos carnosus</name>
    <dbReference type="NCBI Taxonomy" id="1234261"/>
    <lineage>
        <taxon>Eukaryota</taxon>
        <taxon>Metazoa</taxon>
        <taxon>Spiralia</taxon>
        <taxon>Gnathifera</taxon>
        <taxon>Rotifera</taxon>
        <taxon>Eurotatoria</taxon>
        <taxon>Bdelloidea</taxon>
        <taxon>Philodinida</taxon>
        <taxon>Philodinidae</taxon>
        <taxon>Didymodactylos</taxon>
    </lineage>
</organism>
<dbReference type="AlphaFoldDB" id="A0A8S2DUI3"/>
<dbReference type="InterPro" id="IPR011989">
    <property type="entry name" value="ARM-like"/>
</dbReference>
<dbReference type="PANTHER" id="PTHR32059:SF0">
    <property type="entry name" value="RAB11-BINDING PROTEIN RELCH"/>
    <property type="match status" value="1"/>
</dbReference>
<evidence type="ECO:0000313" key="3">
    <source>
        <dbReference type="EMBL" id="CAF1006485.1"/>
    </source>
</evidence>
<sequence length="259" mass="29575">SDVQFQDSLLNVLRDSLTNANSQVRLCTLQLFHAALQHSDRSTLSSKILPALITLASDDDVTVRIATIAVFGSIIVHCSELDILERVYSQFQMFDSDPKFRDEYHTHVEMIKTFTHIAPHVESKFQEDFILPYLAATASQNNQQQRETKRLETAIYLFEAYSALSCCFHSVESLQNSFLPGLYCLRSDFAQLRPDHVAVIDSITKDLENKLELNRPDGSTLIGNFSSTFNQENLRGRMLNQFSNLRDSTARITRFMKKK</sequence>
<dbReference type="InterPro" id="IPR021133">
    <property type="entry name" value="HEAT_type_2"/>
</dbReference>
<feature type="repeat" description="HEAT" evidence="2">
    <location>
        <begin position="48"/>
        <end position="86"/>
    </location>
</feature>
<dbReference type="InterPro" id="IPR016024">
    <property type="entry name" value="ARM-type_fold"/>
</dbReference>
<dbReference type="Pfam" id="PF02985">
    <property type="entry name" value="HEAT"/>
    <property type="match status" value="1"/>
</dbReference>
<dbReference type="PROSITE" id="PS50077">
    <property type="entry name" value="HEAT_REPEAT"/>
    <property type="match status" value="1"/>
</dbReference>
<dbReference type="Proteomes" id="UP000677228">
    <property type="component" value="Unassembled WGS sequence"/>
</dbReference>
<gene>
    <name evidence="3" type="ORF">OVA965_LOCUS14823</name>
    <name evidence="4" type="ORF">TMI583_LOCUS14824</name>
</gene>
<dbReference type="InterPro" id="IPR000357">
    <property type="entry name" value="HEAT"/>
</dbReference>
<dbReference type="PANTHER" id="PTHR32059">
    <property type="entry name" value="RAB11-BINDING PROTEIN RELCH"/>
    <property type="match status" value="1"/>
</dbReference>
<dbReference type="Gene3D" id="1.25.10.10">
    <property type="entry name" value="Leucine-rich Repeat Variant"/>
    <property type="match status" value="1"/>
</dbReference>
<accession>A0A8S2DUI3</accession>
<dbReference type="Proteomes" id="UP000682733">
    <property type="component" value="Unassembled WGS sequence"/>
</dbReference>
<dbReference type="EMBL" id="CAJNOK010006522">
    <property type="protein sequence ID" value="CAF1006485.1"/>
    <property type="molecule type" value="Genomic_DNA"/>
</dbReference>
<dbReference type="GO" id="GO:0055037">
    <property type="term" value="C:recycling endosome"/>
    <property type="evidence" value="ECO:0007669"/>
    <property type="project" value="TreeGrafter"/>
</dbReference>
<feature type="non-terminal residue" evidence="3">
    <location>
        <position position="1"/>
    </location>
</feature>
<dbReference type="GO" id="GO:0032367">
    <property type="term" value="P:intracellular cholesterol transport"/>
    <property type="evidence" value="ECO:0007669"/>
    <property type="project" value="InterPro"/>
</dbReference>
<dbReference type="GO" id="GO:0005802">
    <property type="term" value="C:trans-Golgi network"/>
    <property type="evidence" value="ECO:0007669"/>
    <property type="project" value="InterPro"/>
</dbReference>
<name>A0A8S2DUI3_9BILA</name>
<dbReference type="InterPro" id="IPR040362">
    <property type="entry name" value="RELCH"/>
</dbReference>
<proteinExistence type="predicted"/>
<dbReference type="EMBL" id="CAJOBA010006529">
    <property type="protein sequence ID" value="CAF3775508.1"/>
    <property type="molecule type" value="Genomic_DNA"/>
</dbReference>
<dbReference type="SUPFAM" id="SSF48371">
    <property type="entry name" value="ARM repeat"/>
    <property type="match status" value="1"/>
</dbReference>
<reference evidence="3" key="1">
    <citation type="submission" date="2021-02" db="EMBL/GenBank/DDBJ databases">
        <authorList>
            <person name="Nowell W R."/>
        </authorList>
    </citation>
    <scope>NUCLEOTIDE SEQUENCE</scope>
</reference>
<evidence type="ECO:0000256" key="2">
    <source>
        <dbReference type="PROSITE-ProRule" id="PRU00103"/>
    </source>
</evidence>
<comment type="caution">
    <text evidence="3">The sequence shown here is derived from an EMBL/GenBank/DDBJ whole genome shotgun (WGS) entry which is preliminary data.</text>
</comment>